<reference evidence="2 3" key="1">
    <citation type="submission" date="2024-04" db="EMBL/GenBank/DDBJ databases">
        <authorList>
            <person name="Rising A."/>
            <person name="Reimegard J."/>
            <person name="Sonavane S."/>
            <person name="Akerstrom W."/>
            <person name="Nylinder S."/>
            <person name="Hedman E."/>
            <person name="Kallberg Y."/>
        </authorList>
    </citation>
    <scope>NUCLEOTIDE SEQUENCE [LARGE SCALE GENOMIC DNA]</scope>
</reference>
<accession>A0AAV1Z140</accession>
<dbReference type="Proteomes" id="UP001497382">
    <property type="component" value="Unassembled WGS sequence"/>
</dbReference>
<comment type="caution">
    <text evidence="2">The sequence shown here is derived from an EMBL/GenBank/DDBJ whole genome shotgun (WGS) entry which is preliminary data.</text>
</comment>
<dbReference type="EMBL" id="CAXIEN010000017">
    <property type="protein sequence ID" value="CAL1265273.1"/>
    <property type="molecule type" value="Genomic_DNA"/>
</dbReference>
<dbReference type="AlphaFoldDB" id="A0AAV1Z140"/>
<organism evidence="2 3">
    <name type="scientific">Larinioides sclopetarius</name>
    <dbReference type="NCBI Taxonomy" id="280406"/>
    <lineage>
        <taxon>Eukaryota</taxon>
        <taxon>Metazoa</taxon>
        <taxon>Ecdysozoa</taxon>
        <taxon>Arthropoda</taxon>
        <taxon>Chelicerata</taxon>
        <taxon>Arachnida</taxon>
        <taxon>Araneae</taxon>
        <taxon>Araneomorphae</taxon>
        <taxon>Entelegynae</taxon>
        <taxon>Araneoidea</taxon>
        <taxon>Araneidae</taxon>
        <taxon>Larinioides</taxon>
    </lineage>
</organism>
<feature type="region of interest" description="Disordered" evidence="1">
    <location>
        <begin position="46"/>
        <end position="67"/>
    </location>
</feature>
<sequence>MDNSTDATADVVDACPKRVREIKVQNKGCVPDNNGPDFSEMPPFSSCDGKARQRNGTEISENNVDKI</sequence>
<evidence type="ECO:0000313" key="2">
    <source>
        <dbReference type="EMBL" id="CAL1265273.1"/>
    </source>
</evidence>
<gene>
    <name evidence="2" type="ORF">LARSCL_LOCUS2443</name>
</gene>
<name>A0AAV1Z140_9ARAC</name>
<proteinExistence type="predicted"/>
<keyword evidence="3" id="KW-1185">Reference proteome</keyword>
<protein>
    <submittedName>
        <fullName evidence="2">Uncharacterized protein</fullName>
    </submittedName>
</protein>
<feature type="compositionally biased region" description="Polar residues" evidence="1">
    <location>
        <begin position="54"/>
        <end position="67"/>
    </location>
</feature>
<evidence type="ECO:0000256" key="1">
    <source>
        <dbReference type="SAM" id="MobiDB-lite"/>
    </source>
</evidence>
<evidence type="ECO:0000313" key="3">
    <source>
        <dbReference type="Proteomes" id="UP001497382"/>
    </source>
</evidence>